<dbReference type="Gene3D" id="1.20.1050.10">
    <property type="match status" value="1"/>
</dbReference>
<dbReference type="PANTHER" id="PTHR44051">
    <property type="entry name" value="GLUTATHIONE S-TRANSFERASE-RELATED"/>
    <property type="match status" value="1"/>
</dbReference>
<dbReference type="InterPro" id="IPR010987">
    <property type="entry name" value="Glutathione-S-Trfase_C-like"/>
</dbReference>
<dbReference type="CDD" id="cd03046">
    <property type="entry name" value="GST_N_GTT1_like"/>
    <property type="match status" value="1"/>
</dbReference>
<accession>A0A318SCP7</accession>
<dbReference type="Pfam" id="PF00043">
    <property type="entry name" value="GST_C"/>
    <property type="match status" value="1"/>
</dbReference>
<feature type="domain" description="GST C-terminal" evidence="5">
    <location>
        <begin position="88"/>
        <end position="229"/>
    </location>
</feature>
<evidence type="ECO:0000313" key="6">
    <source>
        <dbReference type="EMBL" id="PYE74343.1"/>
    </source>
</evidence>
<dbReference type="PROSITE" id="PS50404">
    <property type="entry name" value="GST_NTER"/>
    <property type="match status" value="1"/>
</dbReference>
<comment type="caution">
    <text evidence="6">The sequence shown here is derived from an EMBL/GenBank/DDBJ whole genome shotgun (WGS) entry which is preliminary data.</text>
</comment>
<dbReference type="InterPro" id="IPR036249">
    <property type="entry name" value="Thioredoxin-like_sf"/>
</dbReference>
<name>A0A318SCP7_9BURK</name>
<evidence type="ECO:0000256" key="1">
    <source>
        <dbReference type="ARBA" id="ARBA00012452"/>
    </source>
</evidence>
<dbReference type="SUPFAM" id="SSF52833">
    <property type="entry name" value="Thioredoxin-like"/>
    <property type="match status" value="1"/>
</dbReference>
<dbReference type="FunFam" id="3.40.30.10:FF:000156">
    <property type="entry name" value="Glutathione S-transferase 1"/>
    <property type="match status" value="1"/>
</dbReference>
<dbReference type="PANTHER" id="PTHR44051:SF9">
    <property type="entry name" value="GLUTATHIONE S-TRANSFERASE 1"/>
    <property type="match status" value="1"/>
</dbReference>
<evidence type="ECO:0000256" key="2">
    <source>
        <dbReference type="ARBA" id="ARBA00022679"/>
    </source>
</evidence>
<evidence type="ECO:0000259" key="4">
    <source>
        <dbReference type="PROSITE" id="PS50404"/>
    </source>
</evidence>
<comment type="catalytic activity">
    <reaction evidence="3">
        <text>RX + glutathione = an S-substituted glutathione + a halide anion + H(+)</text>
        <dbReference type="Rhea" id="RHEA:16437"/>
        <dbReference type="ChEBI" id="CHEBI:15378"/>
        <dbReference type="ChEBI" id="CHEBI:16042"/>
        <dbReference type="ChEBI" id="CHEBI:17792"/>
        <dbReference type="ChEBI" id="CHEBI:57925"/>
        <dbReference type="ChEBI" id="CHEBI:90779"/>
        <dbReference type="EC" id="2.5.1.18"/>
    </reaction>
</comment>
<keyword evidence="7" id="KW-1185">Reference proteome</keyword>
<reference evidence="6 7" key="1">
    <citation type="submission" date="2018-06" db="EMBL/GenBank/DDBJ databases">
        <title>Genomic Encyclopedia of Type Strains, Phase III (KMG-III): the genomes of soil and plant-associated and newly described type strains.</title>
        <authorList>
            <person name="Whitman W."/>
        </authorList>
    </citation>
    <scope>NUCLEOTIDE SEQUENCE [LARGE SCALE GENOMIC DNA]</scope>
    <source>
        <strain evidence="6 7">CECT 7646</strain>
    </source>
</reference>
<dbReference type="SFLD" id="SFLDG00358">
    <property type="entry name" value="Main_(cytGST)"/>
    <property type="match status" value="1"/>
</dbReference>
<dbReference type="SFLD" id="SFLDS00019">
    <property type="entry name" value="Glutathione_Transferase_(cytos"/>
    <property type="match status" value="1"/>
</dbReference>
<dbReference type="InterPro" id="IPR040079">
    <property type="entry name" value="Glutathione_S-Trfase"/>
</dbReference>
<dbReference type="PROSITE" id="PS50405">
    <property type="entry name" value="GST_CTER"/>
    <property type="match status" value="1"/>
</dbReference>
<protein>
    <recommendedName>
        <fullName evidence="1">glutathione transferase</fullName>
        <ecNumber evidence="1">2.5.1.18</ecNumber>
    </recommendedName>
</protein>
<dbReference type="RefSeq" id="WP_110466636.1">
    <property type="nucleotide sequence ID" value="NZ_JAMOFZ010000025.1"/>
</dbReference>
<dbReference type="GO" id="GO:0005737">
    <property type="term" value="C:cytoplasm"/>
    <property type="evidence" value="ECO:0007669"/>
    <property type="project" value="UniProtKB-ARBA"/>
</dbReference>
<dbReference type="AlphaFoldDB" id="A0A318SCP7"/>
<dbReference type="InterPro" id="IPR004046">
    <property type="entry name" value="GST_C"/>
</dbReference>
<dbReference type="EMBL" id="QJTC01000025">
    <property type="protein sequence ID" value="PYE74343.1"/>
    <property type="molecule type" value="Genomic_DNA"/>
</dbReference>
<keyword evidence="2 6" id="KW-0808">Transferase</keyword>
<evidence type="ECO:0000313" key="7">
    <source>
        <dbReference type="Proteomes" id="UP000247540"/>
    </source>
</evidence>
<dbReference type="SFLD" id="SFLDG01150">
    <property type="entry name" value="Main.1:_Beta-like"/>
    <property type="match status" value="1"/>
</dbReference>
<proteinExistence type="predicted"/>
<evidence type="ECO:0000259" key="5">
    <source>
        <dbReference type="PROSITE" id="PS50405"/>
    </source>
</evidence>
<dbReference type="GO" id="GO:0004364">
    <property type="term" value="F:glutathione transferase activity"/>
    <property type="evidence" value="ECO:0007669"/>
    <property type="project" value="UniProtKB-EC"/>
</dbReference>
<dbReference type="Proteomes" id="UP000247540">
    <property type="component" value="Unassembled WGS sequence"/>
</dbReference>
<organism evidence="6 7">
    <name type="scientific">Xylophilus ampelinus</name>
    <dbReference type="NCBI Taxonomy" id="54067"/>
    <lineage>
        <taxon>Bacteria</taxon>
        <taxon>Pseudomonadati</taxon>
        <taxon>Pseudomonadota</taxon>
        <taxon>Betaproteobacteria</taxon>
        <taxon>Burkholderiales</taxon>
        <taxon>Xylophilus</taxon>
    </lineage>
</organism>
<dbReference type="InterPro" id="IPR004045">
    <property type="entry name" value="Glutathione_S-Trfase_N"/>
</dbReference>
<evidence type="ECO:0000256" key="3">
    <source>
        <dbReference type="ARBA" id="ARBA00047960"/>
    </source>
</evidence>
<dbReference type="Gene3D" id="3.40.30.10">
    <property type="entry name" value="Glutaredoxin"/>
    <property type="match status" value="1"/>
</dbReference>
<sequence>MITVHHLENSRSQRVLWLMEELGLPYEVVRYARDSKTMLAPPALRAVHPLGKSPVVTIEGGSPLAESGAIVETLIERHGAGAFSPPPGTVDFQRYRYWLHYAEGSAMPPLLLKLVFDRIETTPVPFFVRPVVKAIAGKAKSTFVMPQIRQHLDYLEGELGRSAWFAGEDFSGADIQMSFPVEAAAARGGLDASWPRLMDWMQRIHARPAYHRALERGGPYALIGGQAKT</sequence>
<dbReference type="OrthoDB" id="9810080at2"/>
<dbReference type="SUPFAM" id="SSF47616">
    <property type="entry name" value="GST C-terminal domain-like"/>
    <property type="match status" value="1"/>
</dbReference>
<dbReference type="EC" id="2.5.1.18" evidence="1"/>
<dbReference type="InterPro" id="IPR036282">
    <property type="entry name" value="Glutathione-S-Trfase_C_sf"/>
</dbReference>
<feature type="domain" description="GST N-terminal" evidence="4">
    <location>
        <begin position="1"/>
        <end position="82"/>
    </location>
</feature>
<dbReference type="Pfam" id="PF13409">
    <property type="entry name" value="GST_N_2"/>
    <property type="match status" value="1"/>
</dbReference>
<dbReference type="GO" id="GO:0004601">
    <property type="term" value="F:peroxidase activity"/>
    <property type="evidence" value="ECO:0007669"/>
    <property type="project" value="UniProtKB-ARBA"/>
</dbReference>
<gene>
    <name evidence="6" type="ORF">DFQ15_12516</name>
</gene>
<dbReference type="CDD" id="cd03189">
    <property type="entry name" value="GST_C_GTT1_like"/>
    <property type="match status" value="1"/>
</dbReference>